<dbReference type="EMBL" id="FUZZ01000002">
    <property type="protein sequence ID" value="SKD04845.1"/>
    <property type="molecule type" value="Genomic_DNA"/>
</dbReference>
<keyword evidence="4" id="KW-0812">Transmembrane</keyword>
<reference evidence="7" key="1">
    <citation type="submission" date="2017-02" db="EMBL/GenBank/DDBJ databases">
        <authorList>
            <person name="Varghese N."/>
            <person name="Submissions S."/>
        </authorList>
    </citation>
    <scope>NUCLEOTIDE SEQUENCE [LARGE SCALE GENOMIC DNA]</scope>
    <source>
        <strain evidence="7">DSM 18108</strain>
    </source>
</reference>
<organism evidence="6 7">
    <name type="scientific">Chitinophaga ginsengisegetis</name>
    <dbReference type="NCBI Taxonomy" id="393003"/>
    <lineage>
        <taxon>Bacteria</taxon>
        <taxon>Pseudomonadati</taxon>
        <taxon>Bacteroidota</taxon>
        <taxon>Chitinophagia</taxon>
        <taxon>Chitinophagales</taxon>
        <taxon>Chitinophagaceae</taxon>
        <taxon>Chitinophaga</taxon>
    </lineage>
</organism>
<dbReference type="Pfam" id="PF12833">
    <property type="entry name" value="HTH_18"/>
    <property type="match status" value="1"/>
</dbReference>
<dbReference type="PANTHER" id="PTHR43280">
    <property type="entry name" value="ARAC-FAMILY TRANSCRIPTIONAL REGULATOR"/>
    <property type="match status" value="1"/>
</dbReference>
<dbReference type="InterPro" id="IPR009057">
    <property type="entry name" value="Homeodomain-like_sf"/>
</dbReference>
<keyword evidence="4" id="KW-0472">Membrane</keyword>
<evidence type="ECO:0000256" key="4">
    <source>
        <dbReference type="SAM" id="Phobius"/>
    </source>
</evidence>
<dbReference type="GO" id="GO:0003700">
    <property type="term" value="F:DNA-binding transcription factor activity"/>
    <property type="evidence" value="ECO:0007669"/>
    <property type="project" value="InterPro"/>
</dbReference>
<feature type="transmembrane region" description="Helical" evidence="4">
    <location>
        <begin position="131"/>
        <end position="149"/>
    </location>
</feature>
<keyword evidence="3" id="KW-0804">Transcription</keyword>
<dbReference type="Gene3D" id="1.10.10.60">
    <property type="entry name" value="Homeodomain-like"/>
    <property type="match status" value="2"/>
</dbReference>
<evidence type="ECO:0000256" key="2">
    <source>
        <dbReference type="ARBA" id="ARBA00023125"/>
    </source>
</evidence>
<dbReference type="Proteomes" id="UP000190166">
    <property type="component" value="Unassembled WGS sequence"/>
</dbReference>
<dbReference type="GO" id="GO:0043565">
    <property type="term" value="F:sequence-specific DNA binding"/>
    <property type="evidence" value="ECO:0007669"/>
    <property type="project" value="InterPro"/>
</dbReference>
<dbReference type="SMART" id="SM00342">
    <property type="entry name" value="HTH_ARAC"/>
    <property type="match status" value="1"/>
</dbReference>
<sequence length="373" mass="42018">MIYVIAIGAFQALTAVALLGSSKLRSKADFLLILLLCCIAAHLAIKFCIYSFVNDNEVRTQMNTFIGFCYGPLLYLYACQRRDAAFIPASRWYVFLPFILGAVGYLTVVCVLMWSADAGHAVLYYYNETTTWMMMVLGFLFPGLSLRIAKQLPDMPQEKKLINSISYLLGVISIISLGFKTAQSVHLLDSSYNYNIICRDIVYSLLLVVCLVIIRYKYVGIIGAQPVKAAAQTVAAAEVLPSRRMQLSTEEQRLLLQSLEAYLHKTKIFTDAELNLDKLAQGAGISKYHISETLNSYAGKSFYQYINEWRIRRAMEQIRFMNEKALPVNVLTLAYDCGFKAKSSFNQYFKKITGLTPTEYIKSLVAASVTIHE</sequence>
<evidence type="ECO:0000256" key="1">
    <source>
        <dbReference type="ARBA" id="ARBA00023015"/>
    </source>
</evidence>
<protein>
    <submittedName>
        <fullName evidence="6">AraC-type DNA-binding protein</fullName>
    </submittedName>
</protein>
<dbReference type="PROSITE" id="PS01124">
    <property type="entry name" value="HTH_ARAC_FAMILY_2"/>
    <property type="match status" value="1"/>
</dbReference>
<dbReference type="PANTHER" id="PTHR43280:SF29">
    <property type="entry name" value="ARAC-FAMILY TRANSCRIPTIONAL REGULATOR"/>
    <property type="match status" value="1"/>
</dbReference>
<feature type="transmembrane region" description="Helical" evidence="4">
    <location>
        <begin position="92"/>
        <end position="116"/>
    </location>
</feature>
<evidence type="ECO:0000256" key="3">
    <source>
        <dbReference type="ARBA" id="ARBA00023163"/>
    </source>
</evidence>
<feature type="transmembrane region" description="Helical" evidence="4">
    <location>
        <begin position="201"/>
        <end position="218"/>
    </location>
</feature>
<accession>A0A1T5NWK9</accession>
<dbReference type="SUPFAM" id="SSF46689">
    <property type="entry name" value="Homeodomain-like"/>
    <property type="match status" value="1"/>
</dbReference>
<keyword evidence="2 6" id="KW-0238">DNA-binding</keyword>
<dbReference type="AlphaFoldDB" id="A0A1T5NWK9"/>
<keyword evidence="4" id="KW-1133">Transmembrane helix</keyword>
<name>A0A1T5NWK9_9BACT</name>
<keyword evidence="7" id="KW-1185">Reference proteome</keyword>
<dbReference type="STRING" id="393003.SAMN05660461_2945"/>
<keyword evidence="1" id="KW-0805">Transcription regulation</keyword>
<feature type="transmembrane region" description="Helical" evidence="4">
    <location>
        <begin position="30"/>
        <end position="53"/>
    </location>
</feature>
<proteinExistence type="predicted"/>
<dbReference type="InterPro" id="IPR018060">
    <property type="entry name" value="HTH_AraC"/>
</dbReference>
<evidence type="ECO:0000313" key="7">
    <source>
        <dbReference type="Proteomes" id="UP000190166"/>
    </source>
</evidence>
<feature type="domain" description="HTH araC/xylS-type" evidence="5">
    <location>
        <begin position="253"/>
        <end position="363"/>
    </location>
</feature>
<evidence type="ECO:0000313" key="6">
    <source>
        <dbReference type="EMBL" id="SKD04845.1"/>
    </source>
</evidence>
<dbReference type="RefSeq" id="WP_079470247.1">
    <property type="nucleotide sequence ID" value="NZ_FUZZ01000002.1"/>
</dbReference>
<gene>
    <name evidence="6" type="ORF">SAMN05660461_2945</name>
</gene>
<evidence type="ECO:0000259" key="5">
    <source>
        <dbReference type="PROSITE" id="PS01124"/>
    </source>
</evidence>
<feature type="transmembrane region" description="Helical" evidence="4">
    <location>
        <begin position="161"/>
        <end position="181"/>
    </location>
</feature>